<dbReference type="KEGG" id="avi:Avi_0210"/>
<evidence type="ECO:0000313" key="9">
    <source>
        <dbReference type="EMBL" id="ACM35128.1"/>
    </source>
</evidence>
<gene>
    <name evidence="9" type="ordered locus">Avi_0210</name>
</gene>
<dbReference type="EMBL" id="CP000633">
    <property type="protein sequence ID" value="ACM35128.1"/>
    <property type="molecule type" value="Genomic_DNA"/>
</dbReference>
<comment type="subcellular location">
    <subcellularLocation>
        <location evidence="1">Membrane</location>
        <topology evidence="1">Single-pass membrane protein</topology>
    </subcellularLocation>
</comment>
<reference evidence="9 10" key="1">
    <citation type="journal article" date="2009" name="J. Bacteriol.">
        <title>Genome sequences of three Agrobacterium biovars help elucidate the evolution of multichromosome genomes in bacteria.</title>
        <authorList>
            <person name="Slater S.C."/>
            <person name="Goldman B.S."/>
            <person name="Goodner B."/>
            <person name="Setubal J.C."/>
            <person name="Farrand S.K."/>
            <person name="Nester E.W."/>
            <person name="Burr T.J."/>
            <person name="Banta L."/>
            <person name="Dickerman A.W."/>
            <person name="Paulsen I."/>
            <person name="Otten L."/>
            <person name="Suen G."/>
            <person name="Welch R."/>
            <person name="Almeida N.F."/>
            <person name="Arnold F."/>
            <person name="Burton O.T."/>
            <person name="Du Z."/>
            <person name="Ewing A."/>
            <person name="Godsy E."/>
            <person name="Heisel S."/>
            <person name="Houmiel K.L."/>
            <person name="Jhaveri J."/>
            <person name="Lu J."/>
            <person name="Miller N.M."/>
            <person name="Norton S."/>
            <person name="Chen Q."/>
            <person name="Phoolcharoen W."/>
            <person name="Ohlin V."/>
            <person name="Ondrusek D."/>
            <person name="Pride N."/>
            <person name="Stricklin S.L."/>
            <person name="Sun J."/>
            <person name="Wheeler C."/>
            <person name="Wilson L."/>
            <person name="Zhu H."/>
            <person name="Wood D.W."/>
        </authorList>
    </citation>
    <scope>NUCLEOTIDE SEQUENCE [LARGE SCALE GENOMIC DNA]</scope>
    <source>
        <strain evidence="10">S4 / ATCC BAA-846</strain>
    </source>
</reference>
<comment type="similarity">
    <text evidence="2">Belongs to the BA14k family.</text>
</comment>
<dbReference type="Pfam" id="PF07886">
    <property type="entry name" value="BA14K"/>
    <property type="match status" value="1"/>
</dbReference>
<dbReference type="GO" id="GO:0016020">
    <property type="term" value="C:membrane"/>
    <property type="evidence" value="ECO:0007669"/>
    <property type="project" value="UniProtKB-SubCell"/>
</dbReference>
<proteinExistence type="inferred from homology"/>
<keyword evidence="4" id="KW-1003">Cell membrane</keyword>
<dbReference type="AlphaFoldDB" id="B9JYN2"/>
<sequence length="147" mass="16640">MSGFSVRRRRMPLFRNALAGVAFVLVGSLPAVASATMPFAVDPLSGNPSRVIDIRYVCDVYGCYDRPDYGRPPPPPPGYYRPVPPPPPPGYYRPAPPPPGYYRPAPPPRVSNRHVRWCMDRYRSYDPQTNRYIAGDGRMRVCRSPFR</sequence>
<dbReference type="Proteomes" id="UP000001596">
    <property type="component" value="Chromosome 1"/>
</dbReference>
<evidence type="ECO:0000256" key="5">
    <source>
        <dbReference type="ARBA" id="ARBA00022734"/>
    </source>
</evidence>
<keyword evidence="4" id="KW-0472">Membrane</keyword>
<keyword evidence="5" id="KW-0430">Lectin</keyword>
<comment type="function">
    <text evidence="6">Has immunoglobulin-binding and hemagglutination properties, and can bind to mannose. Essential for virulence. May be involved in LPS biosynthesis or polysaccharide transport.</text>
</comment>
<evidence type="ECO:0000256" key="4">
    <source>
        <dbReference type="ARBA" id="ARBA00022475"/>
    </source>
</evidence>
<evidence type="ECO:0000256" key="8">
    <source>
        <dbReference type="SAM" id="SignalP"/>
    </source>
</evidence>
<feature type="chain" id="PRO_5002887485" description="Lectin-like protein BA14k" evidence="8">
    <location>
        <begin position="34"/>
        <end position="147"/>
    </location>
</feature>
<keyword evidence="10" id="KW-1185">Reference proteome</keyword>
<evidence type="ECO:0000256" key="7">
    <source>
        <dbReference type="SAM" id="MobiDB-lite"/>
    </source>
</evidence>
<evidence type="ECO:0000256" key="3">
    <source>
        <dbReference type="ARBA" id="ARBA00020552"/>
    </source>
</evidence>
<organism evidence="9 10">
    <name type="scientific">Allorhizobium ampelinum (strain ATCC BAA-846 / DSM 112012 / S4)</name>
    <name type="common">Agrobacterium vitis (strain S4)</name>
    <dbReference type="NCBI Taxonomy" id="311402"/>
    <lineage>
        <taxon>Bacteria</taxon>
        <taxon>Pseudomonadati</taxon>
        <taxon>Pseudomonadota</taxon>
        <taxon>Alphaproteobacteria</taxon>
        <taxon>Hyphomicrobiales</taxon>
        <taxon>Rhizobiaceae</taxon>
        <taxon>Rhizobium/Agrobacterium group</taxon>
        <taxon>Allorhizobium</taxon>
        <taxon>Allorhizobium ampelinum</taxon>
    </lineage>
</organism>
<dbReference type="HOGENOM" id="CLU_1843508_0_0_5"/>
<evidence type="ECO:0000256" key="1">
    <source>
        <dbReference type="ARBA" id="ARBA00004167"/>
    </source>
</evidence>
<dbReference type="InterPro" id="IPR012413">
    <property type="entry name" value="BA14K"/>
</dbReference>
<evidence type="ECO:0000313" key="10">
    <source>
        <dbReference type="Proteomes" id="UP000001596"/>
    </source>
</evidence>
<accession>B9JYN2</accession>
<feature type="region of interest" description="Disordered" evidence="7">
    <location>
        <begin position="69"/>
        <end position="107"/>
    </location>
</feature>
<name>B9JYN2_ALLAM</name>
<keyword evidence="8" id="KW-0732">Signal</keyword>
<feature type="signal peptide" evidence="8">
    <location>
        <begin position="1"/>
        <end position="33"/>
    </location>
</feature>
<dbReference type="GO" id="GO:0030246">
    <property type="term" value="F:carbohydrate binding"/>
    <property type="evidence" value="ECO:0007669"/>
    <property type="project" value="UniProtKB-KW"/>
</dbReference>
<feature type="compositionally biased region" description="Pro residues" evidence="7">
    <location>
        <begin position="70"/>
        <end position="107"/>
    </location>
</feature>
<evidence type="ECO:0000256" key="6">
    <source>
        <dbReference type="ARBA" id="ARBA00025321"/>
    </source>
</evidence>
<protein>
    <recommendedName>
        <fullName evidence="3">Lectin-like protein BA14k</fullName>
    </recommendedName>
</protein>
<evidence type="ECO:0000256" key="2">
    <source>
        <dbReference type="ARBA" id="ARBA00010270"/>
    </source>
</evidence>